<reference evidence="2 3" key="1">
    <citation type="submission" date="2020-02" db="EMBL/GenBank/DDBJ databases">
        <authorList>
            <person name="Zheng R.K."/>
            <person name="Sun C.M."/>
        </authorList>
    </citation>
    <scope>NUCLEOTIDE SEQUENCE [LARGE SCALE GENOMIC DNA]</scope>
    <source>
        <strain evidence="3">zrk13</strain>
    </source>
</reference>
<dbReference type="SUPFAM" id="SSF55315">
    <property type="entry name" value="L30e-like"/>
    <property type="match status" value="1"/>
</dbReference>
<dbReference type="Gene3D" id="3.30.1330.30">
    <property type="match status" value="1"/>
</dbReference>
<feature type="domain" description="Ribosomal protein eL8/eL30/eS12/Gadd45" evidence="1">
    <location>
        <begin position="3"/>
        <end position="88"/>
    </location>
</feature>
<dbReference type="InterPro" id="IPR004038">
    <property type="entry name" value="Ribosomal_eL8/eL30/eS12/Gad45"/>
</dbReference>
<organism evidence="2 3">
    <name type="scientific">Candidatus Xianfuyuplasma coldseepsis</name>
    <dbReference type="NCBI Taxonomy" id="2782163"/>
    <lineage>
        <taxon>Bacteria</taxon>
        <taxon>Bacillati</taxon>
        <taxon>Mycoplasmatota</taxon>
        <taxon>Mollicutes</taxon>
        <taxon>Candidatus Izemoplasmatales</taxon>
        <taxon>Candidatus Izemoplasmataceae</taxon>
        <taxon>Candidatus Xianfuyuplasma</taxon>
    </lineage>
</organism>
<dbReference type="EMBL" id="CP048914">
    <property type="protein sequence ID" value="QMS84365.1"/>
    <property type="molecule type" value="Genomic_DNA"/>
</dbReference>
<dbReference type="Pfam" id="PF01248">
    <property type="entry name" value="Ribosomal_L7Ae"/>
    <property type="match status" value="1"/>
</dbReference>
<evidence type="ECO:0000259" key="1">
    <source>
        <dbReference type="Pfam" id="PF01248"/>
    </source>
</evidence>
<proteinExistence type="predicted"/>
<dbReference type="InterPro" id="IPR029064">
    <property type="entry name" value="Ribosomal_eL30-like_sf"/>
</dbReference>
<keyword evidence="3" id="KW-1185">Reference proteome</keyword>
<dbReference type="RefSeq" id="WP_258877975.1">
    <property type="nucleotide sequence ID" value="NZ_CP048914.1"/>
</dbReference>
<name>A0A7L7KPA0_9MOLU</name>
<gene>
    <name evidence="2" type="ORF">G4Z02_00935</name>
</gene>
<accession>A0A7L7KPA0</accession>
<evidence type="ECO:0000313" key="2">
    <source>
        <dbReference type="EMBL" id="QMS84365.1"/>
    </source>
</evidence>
<sequence>MNLLGLALRARKLLVGENLVLPACHKHPGNVVFLASDAGENITKKITNKATSFGLTIVQSVDSDALSQALGKEHVKVVLITDKGFSNTCKDYLM</sequence>
<dbReference type="KEGG" id="xcl:G4Z02_00935"/>
<dbReference type="AlphaFoldDB" id="A0A7L7KPA0"/>
<dbReference type="Proteomes" id="UP000514720">
    <property type="component" value="Chromosome"/>
</dbReference>
<protein>
    <recommendedName>
        <fullName evidence="1">Ribosomal protein eL8/eL30/eS12/Gadd45 domain-containing protein</fullName>
    </recommendedName>
</protein>
<evidence type="ECO:0000313" key="3">
    <source>
        <dbReference type="Proteomes" id="UP000514720"/>
    </source>
</evidence>